<evidence type="ECO:0000313" key="2">
    <source>
        <dbReference type="EMBL" id="KKK57948.1"/>
    </source>
</evidence>
<gene>
    <name evidence="2" type="ORF">LCGC14_3049350</name>
</gene>
<organism evidence="2">
    <name type="scientific">marine sediment metagenome</name>
    <dbReference type="NCBI Taxonomy" id="412755"/>
    <lineage>
        <taxon>unclassified sequences</taxon>
        <taxon>metagenomes</taxon>
        <taxon>ecological metagenomes</taxon>
    </lineage>
</organism>
<reference evidence="2" key="1">
    <citation type="journal article" date="2015" name="Nature">
        <title>Complex archaea that bridge the gap between prokaryotes and eukaryotes.</title>
        <authorList>
            <person name="Spang A."/>
            <person name="Saw J.H."/>
            <person name="Jorgensen S.L."/>
            <person name="Zaremba-Niedzwiedzka K."/>
            <person name="Martijn J."/>
            <person name="Lind A.E."/>
            <person name="van Eijk R."/>
            <person name="Schleper C."/>
            <person name="Guy L."/>
            <person name="Ettema T.J."/>
        </authorList>
    </citation>
    <scope>NUCLEOTIDE SEQUENCE</scope>
</reference>
<feature type="region of interest" description="Disordered" evidence="1">
    <location>
        <begin position="96"/>
        <end position="128"/>
    </location>
</feature>
<comment type="caution">
    <text evidence="2">The sequence shown here is derived from an EMBL/GenBank/DDBJ whole genome shotgun (WGS) entry which is preliminary data.</text>
</comment>
<name>A0A0F8WMP5_9ZZZZ</name>
<sequence>MTRWNNSVNGNPPKKPRVYETKAKRIISFLKQKLKLTPPGFMDYQMFLSECALELEVKKGDVENSLEMFHDTGWIEIKDGKIISIPAKQNALIREQTRKDMKEEPLTDDKFDEIIEKHSSKGDNNEKS</sequence>
<protein>
    <submittedName>
        <fullName evidence="2">Uncharacterized protein</fullName>
    </submittedName>
</protein>
<evidence type="ECO:0000256" key="1">
    <source>
        <dbReference type="SAM" id="MobiDB-lite"/>
    </source>
</evidence>
<proteinExistence type="predicted"/>
<accession>A0A0F8WMP5</accession>
<dbReference type="EMBL" id="LAZR01064223">
    <property type="protein sequence ID" value="KKK57948.1"/>
    <property type="molecule type" value="Genomic_DNA"/>
</dbReference>
<dbReference type="AlphaFoldDB" id="A0A0F8WMP5"/>